<dbReference type="Pfam" id="PF10744">
    <property type="entry name" value="Med1"/>
    <property type="match status" value="1"/>
</dbReference>
<feature type="compositionally biased region" description="Low complexity" evidence="10">
    <location>
        <begin position="1202"/>
        <end position="1224"/>
    </location>
</feature>
<feature type="region of interest" description="Disordered" evidence="10">
    <location>
        <begin position="798"/>
        <end position="1017"/>
    </location>
</feature>
<dbReference type="GO" id="GO:0016592">
    <property type="term" value="C:mediator complex"/>
    <property type="evidence" value="ECO:0007669"/>
    <property type="project" value="InterPro"/>
</dbReference>
<feature type="compositionally biased region" description="Polar residues" evidence="10">
    <location>
        <begin position="801"/>
        <end position="817"/>
    </location>
</feature>
<feature type="region of interest" description="Disordered" evidence="10">
    <location>
        <begin position="1299"/>
        <end position="1329"/>
    </location>
</feature>
<feature type="region of interest" description="Disordered" evidence="10">
    <location>
        <begin position="535"/>
        <end position="584"/>
    </location>
</feature>
<feature type="compositionally biased region" description="Basic and acidic residues" evidence="10">
    <location>
        <begin position="742"/>
        <end position="762"/>
    </location>
</feature>
<feature type="region of interest" description="Disordered" evidence="10">
    <location>
        <begin position="1382"/>
        <end position="1406"/>
    </location>
</feature>
<evidence type="ECO:0000256" key="1">
    <source>
        <dbReference type="ARBA" id="ARBA00004123"/>
    </source>
</evidence>
<name>A0A9P0FNP3_BRAAE</name>
<feature type="compositionally biased region" description="Low complexity" evidence="10">
    <location>
        <begin position="1244"/>
        <end position="1257"/>
    </location>
</feature>
<feature type="compositionally biased region" description="Basic and acidic residues" evidence="10">
    <location>
        <begin position="1383"/>
        <end position="1394"/>
    </location>
</feature>
<feature type="compositionally biased region" description="Low complexity" evidence="10">
    <location>
        <begin position="690"/>
        <end position="706"/>
    </location>
</feature>
<feature type="compositionally biased region" description="Polar residues" evidence="10">
    <location>
        <begin position="1061"/>
        <end position="1072"/>
    </location>
</feature>
<feature type="compositionally biased region" description="Polar residues" evidence="10">
    <location>
        <begin position="707"/>
        <end position="720"/>
    </location>
</feature>
<evidence type="ECO:0000256" key="4">
    <source>
        <dbReference type="ARBA" id="ARBA00023015"/>
    </source>
</evidence>
<feature type="compositionally biased region" description="Polar residues" evidence="10">
    <location>
        <begin position="1170"/>
        <end position="1201"/>
    </location>
</feature>
<feature type="region of interest" description="Disordered" evidence="10">
    <location>
        <begin position="1060"/>
        <end position="1282"/>
    </location>
</feature>
<feature type="compositionally biased region" description="Polar residues" evidence="10">
    <location>
        <begin position="676"/>
        <end position="685"/>
    </location>
</feature>
<feature type="domain" description="Mediator complex subunit Med1" evidence="11">
    <location>
        <begin position="68"/>
        <end position="422"/>
    </location>
</feature>
<keyword evidence="4 9" id="KW-0805">Transcription regulation</keyword>
<organism evidence="12 13">
    <name type="scientific">Brassicogethes aeneus</name>
    <name type="common">Rape pollen beetle</name>
    <name type="synonym">Meligethes aeneus</name>
    <dbReference type="NCBI Taxonomy" id="1431903"/>
    <lineage>
        <taxon>Eukaryota</taxon>
        <taxon>Metazoa</taxon>
        <taxon>Ecdysozoa</taxon>
        <taxon>Arthropoda</taxon>
        <taxon>Hexapoda</taxon>
        <taxon>Insecta</taxon>
        <taxon>Pterygota</taxon>
        <taxon>Neoptera</taxon>
        <taxon>Endopterygota</taxon>
        <taxon>Coleoptera</taxon>
        <taxon>Polyphaga</taxon>
        <taxon>Cucujiformia</taxon>
        <taxon>Nitidulidae</taxon>
        <taxon>Meligethinae</taxon>
        <taxon>Brassicogethes</taxon>
    </lineage>
</organism>
<dbReference type="GO" id="GO:0045944">
    <property type="term" value="P:positive regulation of transcription by RNA polymerase II"/>
    <property type="evidence" value="ECO:0007669"/>
    <property type="project" value="UniProtKB-ARBA"/>
</dbReference>
<evidence type="ECO:0000256" key="2">
    <source>
        <dbReference type="ARBA" id="ARBA00006210"/>
    </source>
</evidence>
<dbReference type="PANTHER" id="PTHR12881:SF10">
    <property type="entry name" value="MEDIATOR OF RNA POLYMERASE II TRANSCRIPTION SUBUNIT 1"/>
    <property type="match status" value="1"/>
</dbReference>
<evidence type="ECO:0000256" key="3">
    <source>
        <dbReference type="ARBA" id="ARBA00020612"/>
    </source>
</evidence>
<feature type="compositionally biased region" description="Low complexity" evidence="10">
    <location>
        <begin position="1125"/>
        <end position="1142"/>
    </location>
</feature>
<gene>
    <name evidence="12" type="ORF">MELIAE_LOCUS13287</name>
</gene>
<dbReference type="InterPro" id="IPR019680">
    <property type="entry name" value="Mediator_Med1"/>
</dbReference>
<keyword evidence="7 9" id="KW-0539">Nucleus</keyword>
<feature type="compositionally biased region" description="Polar residues" evidence="10">
    <location>
        <begin position="900"/>
        <end position="920"/>
    </location>
</feature>
<evidence type="ECO:0000256" key="5">
    <source>
        <dbReference type="ARBA" id="ARBA00023159"/>
    </source>
</evidence>
<sequence length="1406" mass="150306">MNRVSNGNSTMSNALKEKSKDWQLEILMEKLRSKATQFKTLPEISKNVRMAMLDKRYALDSVDKSQHQKCLDTLQHSIKVTSLQSMIERLESLTRQLGLKFVVEASGVFISSDMFYLEIVLDASGTVKDVKIHHEGKMEQQSCMELVNCLSSGDFDDFTAQLEGFTSIYQLNAEKKVKCKAFTALESLEADLTTLAQLQVFMKEPFNLIHKSPVGILEKRRGGHPMRLTYFVSPYELLNVERGDMDAISVENVVSKNMGYSVTVCMEGAAAHKLQTSTLITVNRSLNGKNTPSNSPLTNQNSTVIPACFVLKLNKPMPMCISLVRKIQQISQWTDIDNQPTQPLLNLIVQHSSDGQMECSNSKGLFVTLPDQNHCYFMTDNKSMEGVLVGSIPFTHPAHVANILMILREQALFNTIISSCVRPKSRQDFDNMTMFEVSALSPTHISISLEHPLEESMSTAEMDLTDISALCCRIHHPGTPPPANAPDVASDLSTRILNRCFSIPITMRSVIKLWEGQSQRKSIYNGHENFSLPLGSVDPGGSGGGGGNAGPASGNSAAAGPLSEFGGLSSGGGNAGTSATSSGGGVAAFTKIKEEPGLLGGQGGSLLGASMHQSGFLNDVVISQTNFSNFPPSEGVLSNLELATGGDKPPKRQKRKATDEPWKASSNASAKKRVGATTSTESSANAELMTESSSSCDSTSRSTPISQETDPTLATANCDSPPSGFPSDLELEKPDDDFDVGDEPKPTSFRDDSDRSGPDEKPTLASGLSIIPIPPSSGAGGFNPAADKRTADIEIIPLLPSSITITPISATAGSASKGNDEGRGSGSREKDKEKKGQKGGGKDDKGRLEKKKKKKRDGSPMGPPEKVPVKSDTLPKPITESPPQNSPTPNSPNMLRKFAQSPTNSRPISLSGKLSPNLVKTSLKPSSSPKHSPLHMSSSPKHISGIGSPKHGSSPKHGGTSSGKPSMSALKNAANSPSSKNPDKKSVSDKSRDKDKSGKSIFSKSVKSGVKVKPLDLNATESMQDDVLANALDPKLNPNLNRNRKGSLSAIVDKLKVNAQHCDTTVDLSQKSTKSEKDRTSSNKIDPSKPLVKLGEPKNSEYMVKSSSEGIKITINKTRGKESKNSGTKSSSSSNSSSGTGSPKIHTGLKPGVNSGPASKKSLTKDPFPKNNQQTTTNSNVLNSQSQKASSATIKNHYNVASQSNSAKMTSTSSSKSVSKSTGSPKMGSSGSGDFNRSKDRAKSSLSKSGSEKSIFSIKDRGKGSPTPGGKDDDVFKMGQANPYTPMLMEGMMKQLDKNFQIPKLSARSSEEKKSSSLPKEPTNNLANNSVARNAIESAKIFDVALPKYPLTIPSKMFENAMDQQQKRNNVNINLNIGASGLKADDIDEKKKEIGPSLSTSQGASN</sequence>
<feature type="compositionally biased region" description="Basic and acidic residues" evidence="10">
    <location>
        <begin position="818"/>
        <end position="847"/>
    </location>
</feature>
<evidence type="ECO:0000259" key="11">
    <source>
        <dbReference type="Pfam" id="PF10744"/>
    </source>
</evidence>
<protein>
    <recommendedName>
        <fullName evidence="3 9">Mediator of RNA polymerase II transcription subunit 1</fullName>
    </recommendedName>
    <alternativeName>
        <fullName evidence="8 9">Mediator complex subunit 1</fullName>
    </alternativeName>
</protein>
<proteinExistence type="inferred from homology"/>
<comment type="function">
    <text evidence="9">Component of the Mediator complex, a coactivator involved in the regulated transcription of nearly all RNA polymerase II-dependent genes. Mediator functions as a bridge to convey information from gene-specific regulatory proteins to the basal RNA polymerase II transcription machinery. Mediator is recruited to promoters by direct interactions with regulatory proteins and serves as a scaffold for the assembly of a functional preinitiation complex with RNA polymerase II and the general transcription factors.</text>
</comment>
<dbReference type="Proteomes" id="UP001154078">
    <property type="component" value="Chromosome 9"/>
</dbReference>
<feature type="compositionally biased region" description="Polar residues" evidence="10">
    <location>
        <begin position="1397"/>
        <end position="1406"/>
    </location>
</feature>
<dbReference type="OrthoDB" id="2281547at2759"/>
<evidence type="ECO:0000313" key="12">
    <source>
        <dbReference type="EMBL" id="CAH0564837.1"/>
    </source>
</evidence>
<reference evidence="12" key="1">
    <citation type="submission" date="2021-12" db="EMBL/GenBank/DDBJ databases">
        <authorList>
            <person name="King R."/>
        </authorList>
    </citation>
    <scope>NUCLEOTIDE SEQUENCE</scope>
</reference>
<evidence type="ECO:0000313" key="13">
    <source>
        <dbReference type="Proteomes" id="UP001154078"/>
    </source>
</evidence>
<feature type="region of interest" description="Disordered" evidence="10">
    <location>
        <begin position="638"/>
        <end position="785"/>
    </location>
</feature>
<keyword evidence="13" id="KW-1185">Reference proteome</keyword>
<dbReference type="EMBL" id="OV121140">
    <property type="protein sequence ID" value="CAH0564837.1"/>
    <property type="molecule type" value="Genomic_DNA"/>
</dbReference>
<evidence type="ECO:0000256" key="9">
    <source>
        <dbReference type="RuleBase" id="RU364059"/>
    </source>
</evidence>
<dbReference type="GO" id="GO:0003712">
    <property type="term" value="F:transcription coregulator activity"/>
    <property type="evidence" value="ECO:0007669"/>
    <property type="project" value="InterPro"/>
</dbReference>
<comment type="subcellular location">
    <subcellularLocation>
        <location evidence="1 9">Nucleus</location>
    </subcellularLocation>
</comment>
<evidence type="ECO:0000256" key="8">
    <source>
        <dbReference type="ARBA" id="ARBA00031254"/>
    </source>
</evidence>
<feature type="compositionally biased region" description="Gly residues" evidence="10">
    <location>
        <begin position="538"/>
        <end position="549"/>
    </location>
</feature>
<dbReference type="PANTHER" id="PTHR12881">
    <property type="entry name" value="MEDIATOR OF RNA POLYMERASE II TRANSCRIPTION SUBUNIT 1"/>
    <property type="match status" value="1"/>
</dbReference>
<feature type="compositionally biased region" description="Basic and acidic residues" evidence="10">
    <location>
        <begin position="981"/>
        <end position="998"/>
    </location>
</feature>
<evidence type="ECO:0000256" key="7">
    <source>
        <dbReference type="ARBA" id="ARBA00023242"/>
    </source>
</evidence>
<dbReference type="InterPro" id="IPR051999">
    <property type="entry name" value="Mediator_complex_subunit_1"/>
</dbReference>
<comment type="similarity">
    <text evidence="2 9">Belongs to the Mediator complex subunit 1 family.</text>
</comment>
<accession>A0A9P0FNP3</accession>
<evidence type="ECO:0000256" key="6">
    <source>
        <dbReference type="ARBA" id="ARBA00023163"/>
    </source>
</evidence>
<feature type="compositionally biased region" description="Low complexity" evidence="10">
    <location>
        <begin position="999"/>
        <end position="1012"/>
    </location>
</feature>
<evidence type="ECO:0000256" key="10">
    <source>
        <dbReference type="SAM" id="MobiDB-lite"/>
    </source>
</evidence>
<feature type="compositionally biased region" description="Low complexity" evidence="10">
    <location>
        <begin position="550"/>
        <end position="561"/>
    </location>
</feature>
<feature type="compositionally biased region" description="Low complexity" evidence="10">
    <location>
        <begin position="922"/>
        <end position="942"/>
    </location>
</feature>
<keyword evidence="5 9" id="KW-0010">Activator</keyword>
<keyword evidence="6 9" id="KW-0804">Transcription</keyword>